<accession>A0ABS5FSY4</accession>
<keyword evidence="2" id="KW-0186">Copper</keyword>
<evidence type="ECO:0000256" key="1">
    <source>
        <dbReference type="ARBA" id="ARBA00010996"/>
    </source>
</evidence>
<sequence length="192" mass="21169">MLRRAFLKLYVLTLPAFLGLPRLAQAEEDVPLAGARIFLELSDEHGRTVHDTDFTGRWLLVFFGYRSCPDICPTTLFEIAQLLKALGPKAEKIQPIVVSVDPDRDSAKQLREYVDSFDPRILPLRGNADQLAKTAKSFGISYFKIPGTSPDSYTIAHSAFITLVGPEGGIAGRFSADVNVDELTSKMKKLVG</sequence>
<evidence type="ECO:0000259" key="4">
    <source>
        <dbReference type="PROSITE" id="PS51352"/>
    </source>
</evidence>
<dbReference type="CDD" id="cd02968">
    <property type="entry name" value="SCO"/>
    <property type="match status" value="1"/>
</dbReference>
<dbReference type="Pfam" id="PF02630">
    <property type="entry name" value="SCO1-SenC"/>
    <property type="match status" value="1"/>
</dbReference>
<feature type="domain" description="Thioredoxin" evidence="4">
    <location>
        <begin position="16"/>
        <end position="192"/>
    </location>
</feature>
<dbReference type="SUPFAM" id="SSF52833">
    <property type="entry name" value="Thioredoxin-like"/>
    <property type="match status" value="1"/>
</dbReference>
<organism evidence="5 6">
    <name type="scientific">Bradyrhizobium jicamae</name>
    <dbReference type="NCBI Taxonomy" id="280332"/>
    <lineage>
        <taxon>Bacteria</taxon>
        <taxon>Pseudomonadati</taxon>
        <taxon>Pseudomonadota</taxon>
        <taxon>Alphaproteobacteria</taxon>
        <taxon>Hyphomicrobiales</taxon>
        <taxon>Nitrobacteraceae</taxon>
        <taxon>Bradyrhizobium</taxon>
    </lineage>
</organism>
<proteinExistence type="inferred from homology"/>
<protein>
    <submittedName>
        <fullName evidence="5">SCO family protein</fullName>
    </submittedName>
</protein>
<evidence type="ECO:0000256" key="2">
    <source>
        <dbReference type="ARBA" id="ARBA00023008"/>
    </source>
</evidence>
<dbReference type="RefSeq" id="WP_212494542.1">
    <property type="nucleotide sequence ID" value="NZ_JAFCJH010000046.1"/>
</dbReference>
<feature type="chain" id="PRO_5046111018" evidence="3">
    <location>
        <begin position="27"/>
        <end position="192"/>
    </location>
</feature>
<dbReference type="PANTHER" id="PTHR12151">
    <property type="entry name" value="ELECTRON TRANSPORT PROTIN SCO1/SENC FAMILY MEMBER"/>
    <property type="match status" value="1"/>
</dbReference>
<reference evidence="6" key="1">
    <citation type="journal article" date="2021" name="ISME J.">
        <title>Evolutionary origin and ecological implication of a unique nif island in free-living Bradyrhizobium lineages.</title>
        <authorList>
            <person name="Tao J."/>
        </authorList>
    </citation>
    <scope>NUCLEOTIDE SEQUENCE [LARGE SCALE GENOMIC DNA]</scope>
    <source>
        <strain evidence="6">SZCCT0434</strain>
    </source>
</reference>
<gene>
    <name evidence="5" type="ORF">JQ615_31700</name>
</gene>
<evidence type="ECO:0000313" key="6">
    <source>
        <dbReference type="Proteomes" id="UP001315278"/>
    </source>
</evidence>
<evidence type="ECO:0000256" key="3">
    <source>
        <dbReference type="SAM" id="SignalP"/>
    </source>
</evidence>
<evidence type="ECO:0000313" key="5">
    <source>
        <dbReference type="EMBL" id="MBR0799942.1"/>
    </source>
</evidence>
<dbReference type="Gene3D" id="3.40.30.10">
    <property type="entry name" value="Glutaredoxin"/>
    <property type="match status" value="1"/>
</dbReference>
<name>A0ABS5FSY4_9BRAD</name>
<dbReference type="InterPro" id="IPR003782">
    <property type="entry name" value="SCO1/SenC"/>
</dbReference>
<dbReference type="InterPro" id="IPR036249">
    <property type="entry name" value="Thioredoxin-like_sf"/>
</dbReference>
<feature type="signal peptide" evidence="3">
    <location>
        <begin position="1"/>
        <end position="26"/>
    </location>
</feature>
<comment type="caution">
    <text evidence="5">The sequence shown here is derived from an EMBL/GenBank/DDBJ whole genome shotgun (WGS) entry which is preliminary data.</text>
</comment>
<comment type="similarity">
    <text evidence="1">Belongs to the SCO1/2 family.</text>
</comment>
<dbReference type="Proteomes" id="UP001315278">
    <property type="component" value="Unassembled WGS sequence"/>
</dbReference>
<keyword evidence="3" id="KW-0732">Signal</keyword>
<dbReference type="PROSITE" id="PS51352">
    <property type="entry name" value="THIOREDOXIN_2"/>
    <property type="match status" value="1"/>
</dbReference>
<keyword evidence="6" id="KW-1185">Reference proteome</keyword>
<dbReference type="EMBL" id="JAFCJH010000046">
    <property type="protein sequence ID" value="MBR0799942.1"/>
    <property type="molecule type" value="Genomic_DNA"/>
</dbReference>
<dbReference type="PANTHER" id="PTHR12151:SF25">
    <property type="entry name" value="LINALOOL DEHYDRATASE_ISOMERASE DOMAIN-CONTAINING PROTEIN"/>
    <property type="match status" value="1"/>
</dbReference>
<dbReference type="InterPro" id="IPR013766">
    <property type="entry name" value="Thioredoxin_domain"/>
</dbReference>